<evidence type="ECO:0000313" key="9">
    <source>
        <dbReference type="EMBL" id="VAV83491.1"/>
    </source>
</evidence>
<reference evidence="9" key="1">
    <citation type="submission" date="2018-06" db="EMBL/GenBank/DDBJ databases">
        <authorList>
            <person name="Zhirakovskaya E."/>
        </authorList>
    </citation>
    <scope>NUCLEOTIDE SEQUENCE</scope>
</reference>
<evidence type="ECO:0000256" key="1">
    <source>
        <dbReference type="ARBA" id="ARBA00007123"/>
    </source>
</evidence>
<dbReference type="InterPro" id="IPR011260">
    <property type="entry name" value="RNAP_asu_C"/>
</dbReference>
<dbReference type="GO" id="GO:0046983">
    <property type="term" value="F:protein dimerization activity"/>
    <property type="evidence" value="ECO:0007669"/>
    <property type="project" value="InterPro"/>
</dbReference>
<dbReference type="Gene3D" id="3.30.1360.10">
    <property type="entry name" value="RNA polymerase, RBP11-like subunit"/>
    <property type="match status" value="1"/>
</dbReference>
<dbReference type="GO" id="GO:0006351">
    <property type="term" value="P:DNA-templated transcription"/>
    <property type="evidence" value="ECO:0007669"/>
    <property type="project" value="InterPro"/>
</dbReference>
<dbReference type="FunFam" id="2.170.120.12:FF:000001">
    <property type="entry name" value="DNA-directed RNA polymerase subunit alpha"/>
    <property type="match status" value="1"/>
</dbReference>
<dbReference type="SUPFAM" id="SSF56553">
    <property type="entry name" value="Insert subdomain of RNA polymerase alpha subunit"/>
    <property type="match status" value="1"/>
</dbReference>
<dbReference type="GO" id="GO:0000428">
    <property type="term" value="C:DNA-directed RNA polymerase complex"/>
    <property type="evidence" value="ECO:0007669"/>
    <property type="project" value="UniProtKB-KW"/>
</dbReference>
<dbReference type="EMBL" id="UOEA01000042">
    <property type="protein sequence ID" value="VAV83491.1"/>
    <property type="molecule type" value="Genomic_DNA"/>
</dbReference>
<dbReference type="NCBIfam" id="NF003513">
    <property type="entry name" value="PRK05182.1-2"/>
    <property type="match status" value="1"/>
</dbReference>
<comment type="similarity">
    <text evidence="1">Belongs to the RNA polymerase alpha chain family.</text>
</comment>
<dbReference type="FunFam" id="1.10.150.20:FF:000001">
    <property type="entry name" value="DNA-directed RNA polymerase subunit alpha"/>
    <property type="match status" value="1"/>
</dbReference>
<dbReference type="GO" id="GO:0005737">
    <property type="term" value="C:cytoplasm"/>
    <property type="evidence" value="ECO:0007669"/>
    <property type="project" value="UniProtKB-ARBA"/>
</dbReference>
<accession>A0A3B0QT02</accession>
<dbReference type="CDD" id="cd06928">
    <property type="entry name" value="RNAP_alpha_NTD"/>
    <property type="match status" value="1"/>
</dbReference>
<evidence type="ECO:0000256" key="5">
    <source>
        <dbReference type="ARBA" id="ARBA00022695"/>
    </source>
</evidence>
<keyword evidence="5 9" id="KW-0548">Nucleotidyltransferase</keyword>
<dbReference type="InterPro" id="IPR036643">
    <property type="entry name" value="RNApol_insert_sf"/>
</dbReference>
<dbReference type="NCBIfam" id="TIGR02027">
    <property type="entry name" value="rpoA"/>
    <property type="match status" value="1"/>
</dbReference>
<keyword evidence="3 9" id="KW-0240">DNA-directed RNA polymerase</keyword>
<dbReference type="Pfam" id="PF03118">
    <property type="entry name" value="RNA_pol_A_CTD"/>
    <property type="match status" value="1"/>
</dbReference>
<evidence type="ECO:0000256" key="6">
    <source>
        <dbReference type="ARBA" id="ARBA00023163"/>
    </source>
</evidence>
<dbReference type="InterPro" id="IPR011262">
    <property type="entry name" value="DNA-dir_RNA_pol_insert"/>
</dbReference>
<dbReference type="GO" id="GO:0003677">
    <property type="term" value="F:DNA binding"/>
    <property type="evidence" value="ECO:0007669"/>
    <property type="project" value="InterPro"/>
</dbReference>
<dbReference type="HAMAP" id="MF_00059">
    <property type="entry name" value="RNApol_bact_RpoA"/>
    <property type="match status" value="1"/>
</dbReference>
<comment type="catalytic activity">
    <reaction evidence="7">
        <text>RNA(n) + a ribonucleoside 5'-triphosphate = RNA(n+1) + diphosphate</text>
        <dbReference type="Rhea" id="RHEA:21248"/>
        <dbReference type="Rhea" id="RHEA-COMP:14527"/>
        <dbReference type="Rhea" id="RHEA-COMP:17342"/>
        <dbReference type="ChEBI" id="CHEBI:33019"/>
        <dbReference type="ChEBI" id="CHEBI:61557"/>
        <dbReference type="ChEBI" id="CHEBI:140395"/>
        <dbReference type="EC" id="2.7.7.6"/>
    </reaction>
</comment>
<organism evidence="9">
    <name type="scientific">hydrothermal vent metagenome</name>
    <dbReference type="NCBI Taxonomy" id="652676"/>
    <lineage>
        <taxon>unclassified sequences</taxon>
        <taxon>metagenomes</taxon>
        <taxon>ecological metagenomes</taxon>
    </lineage>
</organism>
<feature type="domain" description="DNA-directed RNA polymerase RpoA/D/Rpb3-type" evidence="8">
    <location>
        <begin position="23"/>
        <end position="230"/>
    </location>
</feature>
<dbReference type="InterPro" id="IPR036603">
    <property type="entry name" value="RBP11-like"/>
</dbReference>
<dbReference type="InterPro" id="IPR011263">
    <property type="entry name" value="DNA-dir_RNA_pol_RpoA/D/Rpb3"/>
</dbReference>
<gene>
    <name evidence="9" type="ORF">MNBD_DELTA01-1426</name>
</gene>
<keyword evidence="6" id="KW-0804">Transcription</keyword>
<dbReference type="Gene3D" id="2.170.120.12">
    <property type="entry name" value="DNA-directed RNA polymerase, insert domain"/>
    <property type="match status" value="1"/>
</dbReference>
<dbReference type="SUPFAM" id="SSF47789">
    <property type="entry name" value="C-terminal domain of RNA polymerase alpha subunit"/>
    <property type="match status" value="1"/>
</dbReference>
<evidence type="ECO:0000256" key="4">
    <source>
        <dbReference type="ARBA" id="ARBA00022679"/>
    </source>
</evidence>
<dbReference type="SMART" id="SM00662">
    <property type="entry name" value="RPOLD"/>
    <property type="match status" value="1"/>
</dbReference>
<dbReference type="InterPro" id="IPR011773">
    <property type="entry name" value="DNA-dir_RpoA"/>
</dbReference>
<sequence>MQKNWRELIKPKKLDIDKCDDTYGKFVAEPLERGYGQTIGNSLRRILLSSLQGAAITAVRFDGVLHEFSTIPKVKEDVSDIILNLKQIRLRIEGEGPKTLSLNITGPKEVTAADIVCDDSVTVLNPGLYLASVGNDGKIECELTANSGKGYVPAEKNKDEEQPVGTIPIDSVFQPVIRVNFDVTQARVGQITDYDKLVMELWTTGATDPKTAMGIAAKILKDQLTVFIPFEEKEDEVEVELDEELESKPWFNENLFKTVEELELSVRSANCLKNANIKYIGEMVQKSEQEMLRTKNFGRKSLNEIKEILQVMGLDFGMQLEGFLERKDLDRKLLERKDSE</sequence>
<dbReference type="GO" id="GO:0003899">
    <property type="term" value="F:DNA-directed RNA polymerase activity"/>
    <property type="evidence" value="ECO:0007669"/>
    <property type="project" value="UniProtKB-EC"/>
</dbReference>
<proteinExistence type="inferred from homology"/>
<dbReference type="AlphaFoldDB" id="A0A3B0QT02"/>
<dbReference type="Gene3D" id="1.10.150.20">
    <property type="entry name" value="5' to 3' exonuclease, C-terminal subdomain"/>
    <property type="match status" value="1"/>
</dbReference>
<keyword evidence="4 9" id="KW-0808">Transferase</keyword>
<dbReference type="Pfam" id="PF01000">
    <property type="entry name" value="RNA_pol_A_bac"/>
    <property type="match status" value="1"/>
</dbReference>
<dbReference type="Pfam" id="PF01193">
    <property type="entry name" value="RNA_pol_L"/>
    <property type="match status" value="1"/>
</dbReference>
<evidence type="ECO:0000259" key="8">
    <source>
        <dbReference type="SMART" id="SM00662"/>
    </source>
</evidence>
<dbReference type="SUPFAM" id="SSF55257">
    <property type="entry name" value="RBP11-like subunits of RNA polymerase"/>
    <property type="match status" value="1"/>
</dbReference>
<name>A0A3B0QT02_9ZZZZ</name>
<evidence type="ECO:0000256" key="3">
    <source>
        <dbReference type="ARBA" id="ARBA00022478"/>
    </source>
</evidence>
<dbReference type="NCBIfam" id="NF003519">
    <property type="entry name" value="PRK05182.2-5"/>
    <property type="match status" value="1"/>
</dbReference>
<evidence type="ECO:0000256" key="7">
    <source>
        <dbReference type="ARBA" id="ARBA00048552"/>
    </source>
</evidence>
<protein>
    <recommendedName>
        <fullName evidence="2">DNA-directed RNA polymerase</fullName>
        <ecNumber evidence="2">2.7.7.6</ecNumber>
    </recommendedName>
</protein>
<dbReference type="EC" id="2.7.7.6" evidence="2"/>
<evidence type="ECO:0000256" key="2">
    <source>
        <dbReference type="ARBA" id="ARBA00012418"/>
    </source>
</evidence>